<dbReference type="KEGG" id="acm:AciX9_1268"/>
<dbReference type="Pfam" id="PF13524">
    <property type="entry name" value="Glyco_trans_1_2"/>
    <property type="match status" value="1"/>
</dbReference>
<name>E8X566_GRATM</name>
<organism evidence="3">
    <name type="scientific">Granulicella tundricola (strain ATCC BAA-1859 / DSM 23138 / MP5ACTX9)</name>
    <dbReference type="NCBI Taxonomy" id="1198114"/>
    <lineage>
        <taxon>Bacteria</taxon>
        <taxon>Pseudomonadati</taxon>
        <taxon>Acidobacteriota</taxon>
        <taxon>Terriglobia</taxon>
        <taxon>Terriglobales</taxon>
        <taxon>Acidobacteriaceae</taxon>
        <taxon>Granulicella</taxon>
    </lineage>
</organism>
<protein>
    <recommendedName>
        <fullName evidence="1">Spore protein YkvP/CgeB glycosyl transferase-like domain-containing protein</fullName>
    </recommendedName>
</protein>
<keyword evidence="3" id="KW-1185">Reference proteome</keyword>
<dbReference type="InterPro" id="IPR055259">
    <property type="entry name" value="YkvP/CgeB_Glyco_trans-like"/>
</dbReference>
<sequence>MKILYAGSMKPVASTHTRMLALQRLGHTVIPFDTDAYEEKNPNLHRIAFRLVIGPGVNRLNRDLPRIATEEKVDLLFADKVLSLRPGTIRKLQAQSIFTLCYVIDNAFGPRKDPGWRLYKKSITLFDLHVTQRDVSVHDLTQRGARDVIKTQTAYDQAIHFPPPEPYTDAQRNRGVSFLGTPYDDRAGFLSSLHAAGLPVVISGSPNAWQRALSTDLYQQLYREGELAQKEYREAIWRSKINVSFLTKSNQDEVTQKSFEIAACGGFLLAERSEGHSARFVEGEEAVFFSGLKECIAVIQRYLPDEAARNRIAAAGMERARRSGYNYDHQVALLIERVEALKAARAKVPAQ</sequence>
<evidence type="ECO:0000313" key="3">
    <source>
        <dbReference type="Proteomes" id="UP000000343"/>
    </source>
</evidence>
<dbReference type="HOGENOM" id="CLU_067339_0_0_0"/>
<dbReference type="STRING" id="1198114.AciX9_1268"/>
<dbReference type="PaxDb" id="1198114-AciX9_1268"/>
<dbReference type="EMBL" id="CP002480">
    <property type="protein sequence ID" value="ADW68330.1"/>
    <property type="molecule type" value="Genomic_DNA"/>
</dbReference>
<accession>E8X566</accession>
<evidence type="ECO:0000259" key="1">
    <source>
        <dbReference type="Pfam" id="PF13524"/>
    </source>
</evidence>
<dbReference type="AlphaFoldDB" id="E8X566"/>
<dbReference type="eggNOG" id="COG4641">
    <property type="taxonomic scope" value="Bacteria"/>
</dbReference>
<dbReference type="RefSeq" id="WP_013579653.1">
    <property type="nucleotide sequence ID" value="NC_015064.1"/>
</dbReference>
<gene>
    <name evidence="2" type="ordered locus">AciX9_1268</name>
</gene>
<dbReference type="SUPFAM" id="SSF53756">
    <property type="entry name" value="UDP-Glycosyltransferase/glycogen phosphorylase"/>
    <property type="match status" value="1"/>
</dbReference>
<evidence type="ECO:0000313" key="2">
    <source>
        <dbReference type="EMBL" id="ADW68330.1"/>
    </source>
</evidence>
<feature type="domain" description="Spore protein YkvP/CgeB glycosyl transferase-like" evidence="1">
    <location>
        <begin position="188"/>
        <end position="335"/>
    </location>
</feature>
<dbReference type="Proteomes" id="UP000000343">
    <property type="component" value="Chromosome"/>
</dbReference>
<dbReference type="OrthoDB" id="110463at2"/>
<reference evidence="3" key="1">
    <citation type="submission" date="2011-01" db="EMBL/GenBank/DDBJ databases">
        <title>Complete sequence of chromosome of Acidobacterium sp. MP5ACTX9.</title>
        <authorList>
            <consortium name="US DOE Joint Genome Institute"/>
            <person name="Lucas S."/>
            <person name="Copeland A."/>
            <person name="Lapidus A."/>
            <person name="Cheng J.-F."/>
            <person name="Goodwin L."/>
            <person name="Pitluck S."/>
            <person name="Teshima H."/>
            <person name="Detter J.C."/>
            <person name="Han C."/>
            <person name="Tapia R."/>
            <person name="Land M."/>
            <person name="Hauser L."/>
            <person name="Kyrpides N."/>
            <person name="Ivanova N."/>
            <person name="Ovchinnikova G."/>
            <person name="Pagani I."/>
            <person name="Rawat S.R."/>
            <person name="Mannisto M."/>
            <person name="Haggblom M.M."/>
            <person name="Woyke T."/>
        </authorList>
    </citation>
    <scope>NUCLEOTIDE SEQUENCE [LARGE SCALE GENOMIC DNA]</scope>
    <source>
        <strain evidence="3">MP5ACTX9</strain>
    </source>
</reference>
<proteinExistence type="predicted"/>